<dbReference type="Gene3D" id="3.65.10.10">
    <property type="entry name" value="Enolpyruvate transferase domain"/>
    <property type="match status" value="1"/>
</dbReference>
<dbReference type="GO" id="GO:0003866">
    <property type="term" value="F:3-phosphoshikimate 1-carboxyvinyltransferase activity"/>
    <property type="evidence" value="ECO:0007669"/>
    <property type="project" value="TreeGrafter"/>
</dbReference>
<comment type="caution">
    <text evidence="3">The sequence shown here is derived from an EMBL/GenBank/DDBJ whole genome shotgun (WGS) entry which is preliminary data.</text>
</comment>
<sequence length="50" mass="5488">MELVLEKVNKLKGNISVPGDKSISHRSLILGSIAQGETRIYNFLSSLDCL</sequence>
<feature type="domain" description="Enolpyruvate transferase" evidence="2">
    <location>
        <begin position="6"/>
        <end position="49"/>
    </location>
</feature>
<dbReference type="InterPro" id="IPR036968">
    <property type="entry name" value="Enolpyruvate_Tfrase_sf"/>
</dbReference>
<gene>
    <name evidence="3" type="ORF">S12H4_33444</name>
</gene>
<accession>X1V1I9</accession>
<feature type="non-terminal residue" evidence="3">
    <location>
        <position position="50"/>
    </location>
</feature>
<name>X1V1I9_9ZZZZ</name>
<protein>
    <recommendedName>
        <fullName evidence="2">Enolpyruvate transferase domain-containing protein</fullName>
    </recommendedName>
</protein>
<organism evidence="3">
    <name type="scientific">marine sediment metagenome</name>
    <dbReference type="NCBI Taxonomy" id="412755"/>
    <lineage>
        <taxon>unclassified sequences</taxon>
        <taxon>metagenomes</taxon>
        <taxon>ecological metagenomes</taxon>
    </lineage>
</organism>
<keyword evidence="1" id="KW-0808">Transferase</keyword>
<evidence type="ECO:0000256" key="1">
    <source>
        <dbReference type="ARBA" id="ARBA00022679"/>
    </source>
</evidence>
<dbReference type="EMBL" id="BARW01019704">
    <property type="protein sequence ID" value="GAI98474.1"/>
    <property type="molecule type" value="Genomic_DNA"/>
</dbReference>
<evidence type="ECO:0000313" key="3">
    <source>
        <dbReference type="EMBL" id="GAI98474.1"/>
    </source>
</evidence>
<reference evidence="3" key="1">
    <citation type="journal article" date="2014" name="Front. Microbiol.">
        <title>High frequency of phylogenetically diverse reductive dehalogenase-homologous genes in deep subseafloor sedimentary metagenomes.</title>
        <authorList>
            <person name="Kawai M."/>
            <person name="Futagami T."/>
            <person name="Toyoda A."/>
            <person name="Takaki Y."/>
            <person name="Nishi S."/>
            <person name="Hori S."/>
            <person name="Arai W."/>
            <person name="Tsubouchi T."/>
            <person name="Morono Y."/>
            <person name="Uchiyama I."/>
            <person name="Ito T."/>
            <person name="Fujiyama A."/>
            <person name="Inagaki F."/>
            <person name="Takami H."/>
        </authorList>
    </citation>
    <scope>NUCLEOTIDE SEQUENCE</scope>
    <source>
        <strain evidence="3">Expedition CK06-06</strain>
    </source>
</reference>
<dbReference type="SUPFAM" id="SSF55205">
    <property type="entry name" value="EPT/RTPC-like"/>
    <property type="match status" value="1"/>
</dbReference>
<proteinExistence type="predicted"/>
<evidence type="ECO:0000259" key="2">
    <source>
        <dbReference type="Pfam" id="PF00275"/>
    </source>
</evidence>
<dbReference type="InterPro" id="IPR001986">
    <property type="entry name" value="Enolpyruvate_Tfrase_dom"/>
</dbReference>
<dbReference type="InterPro" id="IPR013792">
    <property type="entry name" value="RNA3'P_cycl/enolpyr_Trfase_a/b"/>
</dbReference>
<dbReference type="AlphaFoldDB" id="X1V1I9"/>
<dbReference type="GO" id="GO:0009423">
    <property type="term" value="P:chorismate biosynthetic process"/>
    <property type="evidence" value="ECO:0007669"/>
    <property type="project" value="TreeGrafter"/>
</dbReference>
<dbReference type="Pfam" id="PF00275">
    <property type="entry name" value="EPSP_synthase"/>
    <property type="match status" value="1"/>
</dbReference>
<dbReference type="PANTHER" id="PTHR21090:SF5">
    <property type="entry name" value="PENTAFUNCTIONAL AROM POLYPEPTIDE"/>
    <property type="match status" value="1"/>
</dbReference>
<dbReference type="PANTHER" id="PTHR21090">
    <property type="entry name" value="AROM/DEHYDROQUINATE SYNTHASE"/>
    <property type="match status" value="1"/>
</dbReference>